<dbReference type="STRING" id="763665.A0A2G5BES8"/>
<dbReference type="InterPro" id="IPR043129">
    <property type="entry name" value="ATPase_NBD"/>
</dbReference>
<dbReference type="PANTHER" id="PTHR11937">
    <property type="entry name" value="ACTIN"/>
    <property type="match status" value="1"/>
</dbReference>
<evidence type="ECO:0000313" key="2">
    <source>
        <dbReference type="EMBL" id="PIA17536.1"/>
    </source>
</evidence>
<proteinExistence type="inferred from homology"/>
<name>A0A2G5BES8_COERN</name>
<dbReference type="SMART" id="SM00268">
    <property type="entry name" value="ACTIN"/>
    <property type="match status" value="1"/>
</dbReference>
<dbReference type="OrthoDB" id="74201at2759"/>
<evidence type="ECO:0000256" key="1">
    <source>
        <dbReference type="RuleBase" id="RU000487"/>
    </source>
</evidence>
<comment type="similarity">
    <text evidence="1">Belongs to the actin family.</text>
</comment>
<reference evidence="2 3" key="1">
    <citation type="journal article" date="2015" name="Genome Biol. Evol.">
        <title>Phylogenomic analyses indicate that early fungi evolved digesting cell walls of algal ancestors of land plants.</title>
        <authorList>
            <person name="Chang Y."/>
            <person name="Wang S."/>
            <person name="Sekimoto S."/>
            <person name="Aerts A.L."/>
            <person name="Choi C."/>
            <person name="Clum A."/>
            <person name="LaButti K.M."/>
            <person name="Lindquist E.A."/>
            <person name="Yee Ngan C."/>
            <person name="Ohm R.A."/>
            <person name="Salamov A.A."/>
            <person name="Grigoriev I.V."/>
            <person name="Spatafora J.W."/>
            <person name="Berbee M.L."/>
        </authorList>
    </citation>
    <scope>NUCLEOTIDE SEQUENCE [LARGE SCALE GENOMIC DNA]</scope>
    <source>
        <strain evidence="2 3">NRRL 1564</strain>
    </source>
</reference>
<dbReference type="EMBL" id="KZ303494">
    <property type="protein sequence ID" value="PIA17536.1"/>
    <property type="molecule type" value="Genomic_DNA"/>
</dbReference>
<sequence>MVALNREESFVVIELGSHTTKAMRDITDVNKLPSVCIPTHENSLERTVDIIPDGFVGDWDVLSAFLRHIVTKELGIRISDNNSTIMISTPALWPKGHLENLAQIAFEHLNAPAIVIMEQSQLAVYGNGAVTGVVVDMGHCLTTVAPVIDSCVQSSCIAQTPVAGAAVNQHLRDLLQADPATRAQFDSGSVPLEFAVALKESGLCRLQLTPTDGASENDTTETQSFVFGGKEYAVSKQIMAKAPEILVKPTDPSAPTLASLIRQAVLGCETGRRTQLWESIHLIGGSSQFPGIKDYLQLELENAILPASNIFALSQTRDIKFCSLPEYFVGWRNHDHRTSFLGACIVGKIVLTDARHLISRAEYNDSGPSIIHTKSF</sequence>
<dbReference type="Gene3D" id="3.30.420.40">
    <property type="match status" value="3"/>
</dbReference>
<dbReference type="Gene3D" id="3.90.640.10">
    <property type="entry name" value="Actin, Chain A, domain 4"/>
    <property type="match status" value="1"/>
</dbReference>
<keyword evidence="3" id="KW-1185">Reference proteome</keyword>
<dbReference type="InterPro" id="IPR004000">
    <property type="entry name" value="Actin"/>
</dbReference>
<protein>
    <submittedName>
        <fullName evidence="2">Actin-like ATPase domain-containing protein</fullName>
    </submittedName>
</protein>
<dbReference type="Pfam" id="PF00022">
    <property type="entry name" value="Actin"/>
    <property type="match status" value="1"/>
</dbReference>
<gene>
    <name evidence="2" type="ORF">COEREDRAFT_40822</name>
</gene>
<dbReference type="AlphaFoldDB" id="A0A2G5BES8"/>
<dbReference type="Proteomes" id="UP000242474">
    <property type="component" value="Unassembled WGS sequence"/>
</dbReference>
<evidence type="ECO:0000313" key="3">
    <source>
        <dbReference type="Proteomes" id="UP000242474"/>
    </source>
</evidence>
<accession>A0A2G5BES8</accession>
<dbReference type="CDD" id="cd10208">
    <property type="entry name" value="ASKHA_NBD_ScArp9-like"/>
    <property type="match status" value="1"/>
</dbReference>
<organism evidence="2 3">
    <name type="scientific">Coemansia reversa (strain ATCC 12441 / NRRL 1564)</name>
    <dbReference type="NCBI Taxonomy" id="763665"/>
    <lineage>
        <taxon>Eukaryota</taxon>
        <taxon>Fungi</taxon>
        <taxon>Fungi incertae sedis</taxon>
        <taxon>Zoopagomycota</taxon>
        <taxon>Kickxellomycotina</taxon>
        <taxon>Kickxellomycetes</taxon>
        <taxon>Kickxellales</taxon>
        <taxon>Kickxellaceae</taxon>
        <taxon>Coemansia</taxon>
    </lineage>
</organism>
<dbReference type="SUPFAM" id="SSF53067">
    <property type="entry name" value="Actin-like ATPase domain"/>
    <property type="match status" value="2"/>
</dbReference>